<comment type="catalytic activity">
    <reaction evidence="3">
        <text>spectinomycin + ATP = 9-O-adenylylspectinomycin + diphosphate</text>
        <dbReference type="Rhea" id="RHEA:63228"/>
        <dbReference type="ChEBI" id="CHEBI:30616"/>
        <dbReference type="ChEBI" id="CHEBI:33019"/>
        <dbReference type="ChEBI" id="CHEBI:146260"/>
        <dbReference type="ChEBI" id="CHEBI:146261"/>
    </reaction>
</comment>
<dbReference type="SUPFAM" id="SSF81301">
    <property type="entry name" value="Nucleotidyltransferase"/>
    <property type="match status" value="1"/>
</dbReference>
<evidence type="ECO:0000256" key="1">
    <source>
        <dbReference type="ARBA" id="ARBA00022679"/>
    </source>
</evidence>
<reference evidence="6 7" key="1">
    <citation type="submission" date="2009-01" db="EMBL/GenBank/DDBJ databases">
        <authorList>
            <person name="Fulton L."/>
            <person name="Clifton S."/>
            <person name="Fulton B."/>
            <person name="Xu J."/>
            <person name="Minx P."/>
            <person name="Pepin K.H."/>
            <person name="Johnson M."/>
            <person name="Bhonagiri V."/>
            <person name="Nash W.E."/>
            <person name="Mardis E.R."/>
            <person name="Wilson R.K."/>
        </authorList>
    </citation>
    <scope>NUCLEOTIDE SEQUENCE [LARGE SCALE GENOMIC DNA]</scope>
    <source>
        <strain evidence="6 7">DSM 15981</strain>
    </source>
</reference>
<gene>
    <name evidence="6" type="ORF">CLOSTASPAR_04544</name>
</gene>
<sequence>MCVKELKSLELQIQKVLEQIKATCMDIFSTNLVGIYIHGSLAFGCFNWDKSDIDFIIVTRLSPTLQEKEKLVEDLLKIDKMCPRKGLEMSLVLEEYCHDFLYPTPFELHFSNAHKQKFFENLSEYCAHMNGTDKDLAAHFTIIKQSGIALYGEKADGVFGDVPKANYLDSIKHDIENAVVEIVENPIYIILNLCRVLAYIKDDVVLSKQQGAYWGLENIPVKYARLIDKAEESYRSAEPFSMDIGDALLTDFSGYMLKQIFER</sequence>
<accession>C0D5J8</accession>
<dbReference type="Pfam" id="PF13427">
    <property type="entry name" value="AadA_C"/>
    <property type="match status" value="1"/>
</dbReference>
<dbReference type="InterPro" id="IPR002934">
    <property type="entry name" value="Polymerase_NTP_transf_dom"/>
</dbReference>
<dbReference type="InterPro" id="IPR025184">
    <property type="entry name" value="AadA_C"/>
</dbReference>
<reference evidence="6 7" key="2">
    <citation type="submission" date="2009-02" db="EMBL/GenBank/DDBJ databases">
        <title>Draft genome sequence of Clostridium asparagiforme (DSM 15981).</title>
        <authorList>
            <person name="Sudarsanam P."/>
            <person name="Ley R."/>
            <person name="Guruge J."/>
            <person name="Turnbaugh P.J."/>
            <person name="Mahowald M."/>
            <person name="Liep D."/>
            <person name="Gordon J."/>
        </authorList>
    </citation>
    <scope>NUCLEOTIDE SEQUENCE [LARGE SCALE GENOMIC DNA]</scope>
    <source>
        <strain evidence="6 7">DSM 15981</strain>
    </source>
</reference>
<proteinExistence type="predicted"/>
<keyword evidence="1 6" id="KW-0808">Transferase</keyword>
<evidence type="ECO:0000256" key="2">
    <source>
        <dbReference type="ARBA" id="ARBA00023251"/>
    </source>
</evidence>
<dbReference type="PIRSF" id="PIRSF000819">
    <property type="entry name" value="Streptomycin_3-adenylyltransf"/>
    <property type="match status" value="1"/>
</dbReference>
<comment type="caution">
    <text evidence="6">The sequence shown here is derived from an EMBL/GenBank/DDBJ whole genome shotgun (WGS) entry which is preliminary data.</text>
</comment>
<dbReference type="HOGENOM" id="CLU_071584_1_0_9"/>
<dbReference type="InterPro" id="IPR043519">
    <property type="entry name" value="NT_sf"/>
</dbReference>
<dbReference type="EMBL" id="ACCJ01000375">
    <property type="protein sequence ID" value="EEG53394.1"/>
    <property type="molecule type" value="Genomic_DNA"/>
</dbReference>
<organism evidence="6 7">
    <name type="scientific">[Clostridium] asparagiforme DSM 15981</name>
    <dbReference type="NCBI Taxonomy" id="518636"/>
    <lineage>
        <taxon>Bacteria</taxon>
        <taxon>Bacillati</taxon>
        <taxon>Bacillota</taxon>
        <taxon>Clostridia</taxon>
        <taxon>Lachnospirales</taxon>
        <taxon>Lachnospiraceae</taxon>
        <taxon>Enterocloster</taxon>
    </lineage>
</organism>
<feature type="domain" description="Adenylyltransferase AadA C-terminal" evidence="5">
    <location>
        <begin position="158"/>
        <end position="258"/>
    </location>
</feature>
<dbReference type="Pfam" id="PF01909">
    <property type="entry name" value="NTP_transf_2"/>
    <property type="match status" value="1"/>
</dbReference>
<evidence type="ECO:0000259" key="5">
    <source>
        <dbReference type="Pfam" id="PF13427"/>
    </source>
</evidence>
<dbReference type="GO" id="GO:0046677">
    <property type="term" value="P:response to antibiotic"/>
    <property type="evidence" value="ECO:0007669"/>
    <property type="project" value="UniProtKB-KW"/>
</dbReference>
<keyword evidence="7" id="KW-1185">Reference proteome</keyword>
<evidence type="ECO:0000259" key="4">
    <source>
        <dbReference type="Pfam" id="PF01909"/>
    </source>
</evidence>
<protein>
    <submittedName>
        <fullName evidence="6">Nucleotidyltransferase domain protein</fullName>
    </submittedName>
</protein>
<feature type="domain" description="Polymerase nucleotidyl transferase" evidence="4">
    <location>
        <begin position="21"/>
        <end position="84"/>
    </location>
</feature>
<dbReference type="Gene3D" id="3.30.460.10">
    <property type="entry name" value="Beta Polymerase, domain 2"/>
    <property type="match status" value="1"/>
</dbReference>
<dbReference type="GO" id="GO:0070566">
    <property type="term" value="F:adenylyltransferase activity"/>
    <property type="evidence" value="ECO:0007669"/>
    <property type="project" value="InterPro"/>
</dbReference>
<dbReference type="AlphaFoldDB" id="C0D5J8"/>
<evidence type="ECO:0000313" key="6">
    <source>
        <dbReference type="EMBL" id="EEG53394.1"/>
    </source>
</evidence>
<name>C0D5J8_9FIRM</name>
<dbReference type="Proteomes" id="UP000004756">
    <property type="component" value="Unassembled WGS sequence"/>
</dbReference>
<keyword evidence="2" id="KW-0046">Antibiotic resistance</keyword>
<evidence type="ECO:0000256" key="3">
    <source>
        <dbReference type="ARBA" id="ARBA00047831"/>
    </source>
</evidence>
<evidence type="ECO:0000313" key="7">
    <source>
        <dbReference type="Proteomes" id="UP000004756"/>
    </source>
</evidence>
<dbReference type="CDD" id="cd05403">
    <property type="entry name" value="NT_KNTase_like"/>
    <property type="match status" value="1"/>
</dbReference>
<dbReference type="InterPro" id="IPR024172">
    <property type="entry name" value="AadA/Aad9"/>
</dbReference>